<gene>
    <name evidence="1" type="ORF">FHW36_103505</name>
</gene>
<accession>A0A561PUB3</accession>
<organism evidence="1 2">
    <name type="scientific">Chitinophaga polysaccharea</name>
    <dbReference type="NCBI Taxonomy" id="1293035"/>
    <lineage>
        <taxon>Bacteria</taxon>
        <taxon>Pseudomonadati</taxon>
        <taxon>Bacteroidota</taxon>
        <taxon>Chitinophagia</taxon>
        <taxon>Chitinophagales</taxon>
        <taxon>Chitinophagaceae</taxon>
        <taxon>Chitinophaga</taxon>
    </lineage>
</organism>
<evidence type="ECO:0000313" key="1">
    <source>
        <dbReference type="EMBL" id="TWF41701.1"/>
    </source>
</evidence>
<proteinExistence type="predicted"/>
<dbReference type="AlphaFoldDB" id="A0A561PUB3"/>
<dbReference type="RefSeq" id="WP_145669937.1">
    <property type="nucleotide sequence ID" value="NZ_VIWO01000003.1"/>
</dbReference>
<dbReference type="Proteomes" id="UP000320811">
    <property type="component" value="Unassembled WGS sequence"/>
</dbReference>
<comment type="caution">
    <text evidence="1">The sequence shown here is derived from an EMBL/GenBank/DDBJ whole genome shotgun (WGS) entry which is preliminary data.</text>
</comment>
<dbReference type="OrthoDB" id="659070at2"/>
<sequence>MLAQFNFQWTWMFILFTGLAYRSNAQHKTSDDVCKVSIYIDAIKTGIPYLDKSSDTMTIKEGETYYLRMLLISCKGKMYFERHRVSNGSMVFSGRYTDAVKLDTVHGWAVNPVTGKRHRDTSTWYQPIRTGIWKYYNKEGMLLKEEEYVNGKLIRSGKTVGTRPNNSLKR</sequence>
<evidence type="ECO:0000313" key="2">
    <source>
        <dbReference type="Proteomes" id="UP000320811"/>
    </source>
</evidence>
<protein>
    <recommendedName>
        <fullName evidence="3">MORN repeat protein</fullName>
    </recommendedName>
</protein>
<evidence type="ECO:0008006" key="3">
    <source>
        <dbReference type="Google" id="ProtNLM"/>
    </source>
</evidence>
<reference evidence="1 2" key="1">
    <citation type="submission" date="2019-06" db="EMBL/GenBank/DDBJ databases">
        <title>Sorghum-associated microbial communities from plants grown in Nebraska, USA.</title>
        <authorList>
            <person name="Schachtman D."/>
        </authorList>
    </citation>
    <scope>NUCLEOTIDE SEQUENCE [LARGE SCALE GENOMIC DNA]</scope>
    <source>
        <strain evidence="1 2">1209</strain>
    </source>
</reference>
<dbReference type="EMBL" id="VIWO01000003">
    <property type="protein sequence ID" value="TWF41701.1"/>
    <property type="molecule type" value="Genomic_DNA"/>
</dbReference>
<dbReference type="SUPFAM" id="SSF82185">
    <property type="entry name" value="Histone H3 K4-specific methyltransferase SET7/9 N-terminal domain"/>
    <property type="match status" value="1"/>
</dbReference>
<name>A0A561PUB3_9BACT</name>
<keyword evidence="2" id="KW-1185">Reference proteome</keyword>